<evidence type="ECO:0000313" key="3">
    <source>
        <dbReference type="Proteomes" id="UP000653343"/>
    </source>
</evidence>
<dbReference type="RefSeq" id="WP_189356147.1">
    <property type="nucleotide sequence ID" value="NZ_BMYU01000002.1"/>
</dbReference>
<proteinExistence type="predicted"/>
<accession>A0ABQ2XWL8</accession>
<keyword evidence="3" id="KW-1185">Reference proteome</keyword>
<gene>
    <name evidence="2" type="ORF">GCM10010946_12090</name>
</gene>
<dbReference type="InterPro" id="IPR016040">
    <property type="entry name" value="NAD(P)-bd_dom"/>
</dbReference>
<sequence length="288" mass="29624">MFAITGASGQLGRLVIAQLLKTVPASQLIAIVRKPSSVADLAVQGVQVRQADYNDSAAMQAALQGVQRLLLISSSEIGQREAQHRNVIQAAKAAGVQLIAYTSLLHADRSPLALAQEHVATEQILRDSGIAHAILRNGWYTENYLGSLPVVLQYGAVLGASGEGRISSASRADYAAAAAAVLQDANAGGKVLELAGDTSYSLSELAAEIAAQSGKPVQFQNMPTAAYQAALESFGLPAGFAALLADSDEGASKGGLFDDSHTLSQLIGRSTTTMAASVTEALAALPAA</sequence>
<dbReference type="Pfam" id="PF13460">
    <property type="entry name" value="NAD_binding_10"/>
    <property type="match status" value="1"/>
</dbReference>
<dbReference type="EMBL" id="BMYU01000002">
    <property type="protein sequence ID" value="GGX36082.1"/>
    <property type="molecule type" value="Genomic_DNA"/>
</dbReference>
<dbReference type="PANTHER" id="PTHR47129">
    <property type="entry name" value="QUINONE OXIDOREDUCTASE 2"/>
    <property type="match status" value="1"/>
</dbReference>
<dbReference type="InterPro" id="IPR036291">
    <property type="entry name" value="NAD(P)-bd_dom_sf"/>
</dbReference>
<dbReference type="SUPFAM" id="SSF51735">
    <property type="entry name" value="NAD(P)-binding Rossmann-fold domains"/>
    <property type="match status" value="1"/>
</dbReference>
<feature type="domain" description="NAD(P)-binding" evidence="1">
    <location>
        <begin position="6"/>
        <end position="184"/>
    </location>
</feature>
<dbReference type="Gene3D" id="3.40.50.720">
    <property type="entry name" value="NAD(P)-binding Rossmann-like Domain"/>
    <property type="match status" value="1"/>
</dbReference>
<dbReference type="CDD" id="cd05269">
    <property type="entry name" value="TMR_SDR_a"/>
    <property type="match status" value="1"/>
</dbReference>
<dbReference type="InterPro" id="IPR052718">
    <property type="entry name" value="NmrA-type_oxidoreductase"/>
</dbReference>
<name>A0ABQ2XWL8_9BURK</name>
<evidence type="ECO:0000313" key="2">
    <source>
        <dbReference type="EMBL" id="GGX36082.1"/>
    </source>
</evidence>
<dbReference type="Gene3D" id="3.90.25.10">
    <property type="entry name" value="UDP-galactose 4-epimerase, domain 1"/>
    <property type="match status" value="1"/>
</dbReference>
<evidence type="ECO:0000259" key="1">
    <source>
        <dbReference type="Pfam" id="PF13460"/>
    </source>
</evidence>
<protein>
    <submittedName>
        <fullName evidence="2">NAD(P)-dependent oxidoreductase</fullName>
    </submittedName>
</protein>
<organism evidence="2 3">
    <name type="scientific">Undibacterium squillarum</name>
    <dbReference type="NCBI Taxonomy" id="1131567"/>
    <lineage>
        <taxon>Bacteria</taxon>
        <taxon>Pseudomonadati</taxon>
        <taxon>Pseudomonadota</taxon>
        <taxon>Betaproteobacteria</taxon>
        <taxon>Burkholderiales</taxon>
        <taxon>Oxalobacteraceae</taxon>
        <taxon>Undibacterium</taxon>
    </lineage>
</organism>
<dbReference type="Proteomes" id="UP000653343">
    <property type="component" value="Unassembled WGS sequence"/>
</dbReference>
<reference evidence="3" key="1">
    <citation type="journal article" date="2019" name="Int. J. Syst. Evol. Microbiol.">
        <title>The Global Catalogue of Microorganisms (GCM) 10K type strain sequencing project: providing services to taxonomists for standard genome sequencing and annotation.</title>
        <authorList>
            <consortium name="The Broad Institute Genomics Platform"/>
            <consortium name="The Broad Institute Genome Sequencing Center for Infectious Disease"/>
            <person name="Wu L."/>
            <person name="Ma J."/>
        </authorList>
    </citation>
    <scope>NUCLEOTIDE SEQUENCE [LARGE SCALE GENOMIC DNA]</scope>
    <source>
        <strain evidence="3">KCTC 23917</strain>
    </source>
</reference>
<comment type="caution">
    <text evidence="2">The sequence shown here is derived from an EMBL/GenBank/DDBJ whole genome shotgun (WGS) entry which is preliminary data.</text>
</comment>
<dbReference type="PANTHER" id="PTHR47129:SF1">
    <property type="entry name" value="NMRA-LIKE DOMAIN-CONTAINING PROTEIN"/>
    <property type="match status" value="1"/>
</dbReference>